<keyword evidence="2" id="KW-0521">NADP</keyword>
<proteinExistence type="inferred from homology"/>
<keyword evidence="3" id="KW-0560">Oxidoreductase</keyword>
<dbReference type="GO" id="GO:0016491">
    <property type="term" value="F:oxidoreductase activity"/>
    <property type="evidence" value="ECO:0007669"/>
    <property type="project" value="UniProtKB-KW"/>
</dbReference>
<keyword evidence="5" id="KW-1185">Reference proteome</keyword>
<dbReference type="Proteomes" id="UP000183809">
    <property type="component" value="Unassembled WGS sequence"/>
</dbReference>
<dbReference type="InterPro" id="IPR036291">
    <property type="entry name" value="NAD(P)-bd_dom_sf"/>
</dbReference>
<dbReference type="RefSeq" id="XP_020134329.1">
    <property type="nucleotide sequence ID" value="XM_020275678.1"/>
</dbReference>
<sequence>MASPPVDCTTAFNFDTVRGKTAIVTGGAQGIGAAYVRALAKKGAYVVIGDIHSDPAENLMSEFPNQLLFIKCDVRKWSDQVVLFNTARSFSPTNLIHAVVANAGISTNDAIFSTEDNTNDEPSEPSLNTIDVNFNGVLYTTKLALHHFRRQHATAIADGSKEPPDTSLVLQGSIAAYLDTSTFCQYGASKWAVRGLMRTLRRVVGAHGTRVNTICPSFLKTALVPPQLLELLDANDIPLASGDDAAECLLRILSDRNINGRALCVVARSLVERAPRGYYDLDSEEILEGPWMKIFP</sequence>
<organism evidence="4 5">
    <name type="scientific">Diplodia corticola</name>
    <dbReference type="NCBI Taxonomy" id="236234"/>
    <lineage>
        <taxon>Eukaryota</taxon>
        <taxon>Fungi</taxon>
        <taxon>Dikarya</taxon>
        <taxon>Ascomycota</taxon>
        <taxon>Pezizomycotina</taxon>
        <taxon>Dothideomycetes</taxon>
        <taxon>Dothideomycetes incertae sedis</taxon>
        <taxon>Botryosphaeriales</taxon>
        <taxon>Botryosphaeriaceae</taxon>
        <taxon>Diplodia</taxon>
    </lineage>
</organism>
<dbReference type="InterPro" id="IPR020904">
    <property type="entry name" value="Sc_DH/Rdtase_CS"/>
</dbReference>
<dbReference type="PROSITE" id="PS00061">
    <property type="entry name" value="ADH_SHORT"/>
    <property type="match status" value="1"/>
</dbReference>
<evidence type="ECO:0000313" key="5">
    <source>
        <dbReference type="Proteomes" id="UP000183809"/>
    </source>
</evidence>
<dbReference type="GeneID" id="31015939"/>
<dbReference type="PRINTS" id="PR00081">
    <property type="entry name" value="GDHRDH"/>
</dbReference>
<reference evidence="4 5" key="1">
    <citation type="submission" date="2016-10" db="EMBL/GenBank/DDBJ databases">
        <title>Proteomics and genomics reveal pathogen-plant mechanisms compatible with a hemibiotrophic lifestyle of Diplodia corticola.</title>
        <authorList>
            <person name="Fernandes I."/>
            <person name="De Jonge R."/>
            <person name="Van De Peer Y."/>
            <person name="Devreese B."/>
            <person name="Alves A."/>
            <person name="Esteves A.C."/>
        </authorList>
    </citation>
    <scope>NUCLEOTIDE SEQUENCE [LARGE SCALE GENOMIC DNA]</scope>
    <source>
        <strain evidence="4 5">CBS 112549</strain>
    </source>
</reference>
<dbReference type="InterPro" id="IPR002347">
    <property type="entry name" value="SDR_fam"/>
</dbReference>
<evidence type="ECO:0000256" key="3">
    <source>
        <dbReference type="ARBA" id="ARBA00023002"/>
    </source>
</evidence>
<protein>
    <submittedName>
        <fullName evidence="4">Short chain dehydrogenase reductase family oxidoreductase</fullName>
    </submittedName>
</protein>
<dbReference type="EMBL" id="MNUE01000004">
    <property type="protein sequence ID" value="OJD38718.1"/>
    <property type="molecule type" value="Genomic_DNA"/>
</dbReference>
<comment type="caution">
    <text evidence="4">The sequence shown here is derived from an EMBL/GenBank/DDBJ whole genome shotgun (WGS) entry which is preliminary data.</text>
</comment>
<name>A0A1J9RAU0_9PEZI</name>
<dbReference type="OrthoDB" id="5371740at2759"/>
<dbReference type="Gene3D" id="3.40.50.720">
    <property type="entry name" value="NAD(P)-binding Rossmann-like Domain"/>
    <property type="match status" value="1"/>
</dbReference>
<dbReference type="STRING" id="236234.A0A1J9RAU0"/>
<comment type="similarity">
    <text evidence="1">Belongs to the short-chain dehydrogenases/reductases (SDR) family.</text>
</comment>
<evidence type="ECO:0000256" key="1">
    <source>
        <dbReference type="ARBA" id="ARBA00006484"/>
    </source>
</evidence>
<dbReference type="SUPFAM" id="SSF51735">
    <property type="entry name" value="NAD(P)-binding Rossmann-fold domains"/>
    <property type="match status" value="1"/>
</dbReference>
<evidence type="ECO:0000313" key="4">
    <source>
        <dbReference type="EMBL" id="OJD38718.1"/>
    </source>
</evidence>
<accession>A0A1J9RAU0</accession>
<evidence type="ECO:0000256" key="2">
    <source>
        <dbReference type="ARBA" id="ARBA00022857"/>
    </source>
</evidence>
<dbReference type="Pfam" id="PF00106">
    <property type="entry name" value="adh_short"/>
    <property type="match status" value="1"/>
</dbReference>
<dbReference type="AlphaFoldDB" id="A0A1J9RAU0"/>
<dbReference type="PANTHER" id="PTHR43180">
    <property type="entry name" value="3-OXOACYL-(ACYL-CARRIER-PROTEIN) REDUCTASE (AFU_ORTHOLOGUE AFUA_6G11210)"/>
    <property type="match status" value="1"/>
</dbReference>
<gene>
    <name evidence="4" type="ORF">BKCO1_4000246</name>
</gene>
<dbReference type="PANTHER" id="PTHR43180:SF31">
    <property type="entry name" value="CHAIN DEHYDROGENASE_REDUCTASE, PUTATIVE (AFU_ORTHOLOGUE AFUA_2G16570)-RELATED"/>
    <property type="match status" value="1"/>
</dbReference>